<dbReference type="AlphaFoldDB" id="A0AA38IJX9"/>
<name>A0AA38IJX9_9CUCU</name>
<evidence type="ECO:0000256" key="1">
    <source>
        <dbReference type="SAM" id="MobiDB-lite"/>
    </source>
</evidence>
<reference evidence="2" key="1">
    <citation type="journal article" date="2023" name="G3 (Bethesda)">
        <title>Whole genome assemblies of Zophobas morio and Tenebrio molitor.</title>
        <authorList>
            <person name="Kaur S."/>
            <person name="Stinson S.A."/>
            <person name="diCenzo G.C."/>
        </authorList>
    </citation>
    <scope>NUCLEOTIDE SEQUENCE</scope>
    <source>
        <strain evidence="2">QUZm001</strain>
    </source>
</reference>
<keyword evidence="3" id="KW-1185">Reference proteome</keyword>
<organism evidence="2 3">
    <name type="scientific">Zophobas morio</name>
    <dbReference type="NCBI Taxonomy" id="2755281"/>
    <lineage>
        <taxon>Eukaryota</taxon>
        <taxon>Metazoa</taxon>
        <taxon>Ecdysozoa</taxon>
        <taxon>Arthropoda</taxon>
        <taxon>Hexapoda</taxon>
        <taxon>Insecta</taxon>
        <taxon>Pterygota</taxon>
        <taxon>Neoptera</taxon>
        <taxon>Endopterygota</taxon>
        <taxon>Coleoptera</taxon>
        <taxon>Polyphaga</taxon>
        <taxon>Cucujiformia</taxon>
        <taxon>Tenebrionidae</taxon>
        <taxon>Zophobas</taxon>
    </lineage>
</organism>
<gene>
    <name evidence="2" type="ORF">Zmor_010177</name>
</gene>
<protein>
    <submittedName>
        <fullName evidence="2">Uncharacterized protein</fullName>
    </submittedName>
</protein>
<dbReference type="Proteomes" id="UP001168821">
    <property type="component" value="Unassembled WGS sequence"/>
</dbReference>
<feature type="region of interest" description="Disordered" evidence="1">
    <location>
        <begin position="21"/>
        <end position="47"/>
    </location>
</feature>
<evidence type="ECO:0000313" key="2">
    <source>
        <dbReference type="EMBL" id="KAJ3658442.1"/>
    </source>
</evidence>
<feature type="region of interest" description="Disordered" evidence="1">
    <location>
        <begin position="64"/>
        <end position="83"/>
    </location>
</feature>
<sequence>MLRVAKRRSIRHFMCLRHNERKKRNYGQSNDHISETPRSPGIRSRGANWDLRCVTDTLKWNQRTDPLRQELSQRSGGASPPSENVFKFIQY</sequence>
<evidence type="ECO:0000313" key="3">
    <source>
        <dbReference type="Proteomes" id="UP001168821"/>
    </source>
</evidence>
<feature type="compositionally biased region" description="Polar residues" evidence="1">
    <location>
        <begin position="64"/>
        <end position="76"/>
    </location>
</feature>
<proteinExistence type="predicted"/>
<accession>A0AA38IJX9</accession>
<dbReference type="EMBL" id="JALNTZ010000003">
    <property type="protein sequence ID" value="KAJ3658442.1"/>
    <property type="molecule type" value="Genomic_DNA"/>
</dbReference>
<comment type="caution">
    <text evidence="2">The sequence shown here is derived from an EMBL/GenBank/DDBJ whole genome shotgun (WGS) entry which is preliminary data.</text>
</comment>